<evidence type="ECO:0000256" key="7">
    <source>
        <dbReference type="ARBA" id="ARBA00049929"/>
    </source>
</evidence>
<feature type="binding site" evidence="8">
    <location>
        <begin position="217"/>
        <end position="221"/>
    </location>
    <ligand>
        <name>ATP</name>
        <dbReference type="ChEBI" id="CHEBI:30616"/>
    </ligand>
</feature>
<dbReference type="Pfam" id="PF00579">
    <property type="entry name" value="tRNA-synt_1b"/>
    <property type="match status" value="1"/>
</dbReference>
<dbReference type="AlphaFoldDB" id="L0ERC4"/>
<dbReference type="GO" id="GO:0006436">
    <property type="term" value="P:tryptophanyl-tRNA aminoacylation"/>
    <property type="evidence" value="ECO:0007669"/>
    <property type="project" value="UniProtKB-UniRule"/>
</dbReference>
<keyword evidence="4 8" id="KW-0067">ATP-binding</keyword>
<feature type="short sequence motif" description="'KMSKS' region" evidence="8">
    <location>
        <begin position="217"/>
        <end position="221"/>
    </location>
</feature>
<proteinExistence type="inferred from homology"/>
<comment type="subunit">
    <text evidence="8">Homodimer.</text>
</comment>
<evidence type="ECO:0000313" key="10">
    <source>
        <dbReference type="EMBL" id="AGA64014.1"/>
    </source>
</evidence>
<dbReference type="EC" id="6.1.1.2" evidence="8"/>
<dbReference type="CDD" id="cd00806">
    <property type="entry name" value="TrpRS_core"/>
    <property type="match status" value="1"/>
</dbReference>
<dbReference type="RefSeq" id="WP_015272441.1">
    <property type="nucleotide sequence ID" value="NC_019907.1"/>
</dbReference>
<dbReference type="GO" id="GO:0004830">
    <property type="term" value="F:tryptophan-tRNA ligase activity"/>
    <property type="evidence" value="ECO:0007669"/>
    <property type="project" value="UniProtKB-UniRule"/>
</dbReference>
<dbReference type="Proteomes" id="UP000010799">
    <property type="component" value="Chromosome"/>
</dbReference>
<dbReference type="PATRIC" id="fig|1215343.11.peg.23"/>
<feature type="binding site" evidence="8">
    <location>
        <position position="208"/>
    </location>
    <ligand>
        <name>ATP</name>
        <dbReference type="ChEBI" id="CHEBI:30616"/>
    </ligand>
</feature>
<dbReference type="PROSITE" id="PS00178">
    <property type="entry name" value="AA_TRNA_LIGASE_I"/>
    <property type="match status" value="1"/>
</dbReference>
<dbReference type="HOGENOM" id="CLU_029244_1_4_5"/>
<sequence>MSLFKKLVFSGVQPTGKLHLGNYLGAIRQFIALQKNSECIYCIVDLHAITTQLLHENLRSQIHLITASFLAVGIDPVKNIIFNQSSVPQHAELAWILNCVTRIGWINRMTQFKEKAGRNRETASLGLYSYPVLMAADILLYRANCVPVGDDQKQHLELTRDIAQKFNMDFEQRIKNHKCGTHIMYGEQSIYGFFPIVEPLIDTSIPRVMSLKDASKKMSKSDSSDLSRINLLDSADMIAKKIRKAKTDSEPLPSQVEGLKNRPEAKNLVAILAAITNTTNENILKEFGGKSFSSFKLAFTDAVISELIPISEKIHYLLKDPAYIDNILYKGSMRARILAQETIHNVHKIIGLIT</sequence>
<feature type="binding site" evidence="8">
    <location>
        <begin position="13"/>
        <end position="15"/>
    </location>
    <ligand>
        <name>ATP</name>
        <dbReference type="ChEBI" id="CHEBI:30616"/>
    </ligand>
</feature>
<evidence type="ECO:0000256" key="3">
    <source>
        <dbReference type="ARBA" id="ARBA00022741"/>
    </source>
</evidence>
<dbReference type="InterPro" id="IPR050203">
    <property type="entry name" value="Trp-tRNA_synthetase"/>
</dbReference>
<dbReference type="eggNOG" id="COG0180">
    <property type="taxonomic scope" value="Bacteria"/>
</dbReference>
<evidence type="ECO:0000256" key="1">
    <source>
        <dbReference type="ARBA" id="ARBA00005594"/>
    </source>
</evidence>
<comment type="subcellular location">
    <subcellularLocation>
        <location evidence="8">Cytoplasm</location>
    </subcellularLocation>
</comment>
<comment type="similarity">
    <text evidence="1 8 9">Belongs to the class-I aminoacyl-tRNA synthetase family.</text>
</comment>
<dbReference type="GO" id="GO:0005829">
    <property type="term" value="C:cytosol"/>
    <property type="evidence" value="ECO:0007669"/>
    <property type="project" value="TreeGrafter"/>
</dbReference>
<protein>
    <recommendedName>
        <fullName evidence="8">Tryptophan--tRNA ligase</fullName>
        <ecNumber evidence="8">6.1.1.2</ecNumber>
    </recommendedName>
    <alternativeName>
        <fullName evidence="8">Tryptophanyl-tRNA synthetase</fullName>
        <shortName evidence="8">TrpRS</shortName>
    </alternativeName>
</protein>
<dbReference type="PANTHER" id="PTHR43766:SF1">
    <property type="entry name" value="TRYPTOPHAN--TRNA LIGASE, MITOCHONDRIAL"/>
    <property type="match status" value="1"/>
</dbReference>
<dbReference type="InterPro" id="IPR002306">
    <property type="entry name" value="Trp-tRNA-ligase"/>
</dbReference>
<evidence type="ECO:0000256" key="6">
    <source>
        <dbReference type="ARBA" id="ARBA00023146"/>
    </source>
</evidence>
<evidence type="ECO:0000256" key="8">
    <source>
        <dbReference type="HAMAP-Rule" id="MF_00140"/>
    </source>
</evidence>
<keyword evidence="3 8" id="KW-0547">Nucleotide-binding</keyword>
<dbReference type="InterPro" id="IPR014729">
    <property type="entry name" value="Rossmann-like_a/b/a_fold"/>
</dbReference>
<comment type="catalytic activity">
    <reaction evidence="7 8">
        <text>tRNA(Trp) + L-tryptophan + ATP = L-tryptophyl-tRNA(Trp) + AMP + diphosphate + H(+)</text>
        <dbReference type="Rhea" id="RHEA:24080"/>
        <dbReference type="Rhea" id="RHEA-COMP:9671"/>
        <dbReference type="Rhea" id="RHEA-COMP:9705"/>
        <dbReference type="ChEBI" id="CHEBI:15378"/>
        <dbReference type="ChEBI" id="CHEBI:30616"/>
        <dbReference type="ChEBI" id="CHEBI:33019"/>
        <dbReference type="ChEBI" id="CHEBI:57912"/>
        <dbReference type="ChEBI" id="CHEBI:78442"/>
        <dbReference type="ChEBI" id="CHEBI:78535"/>
        <dbReference type="ChEBI" id="CHEBI:456215"/>
        <dbReference type="EC" id="6.1.1.2"/>
    </reaction>
</comment>
<keyword evidence="8" id="KW-0963">Cytoplasm</keyword>
<feature type="binding site" evidence="8">
    <location>
        <begin position="149"/>
        <end position="151"/>
    </location>
    <ligand>
        <name>ATP</name>
        <dbReference type="ChEBI" id="CHEBI:30616"/>
    </ligand>
</feature>
<dbReference type="Gene3D" id="3.40.50.620">
    <property type="entry name" value="HUPs"/>
    <property type="match status" value="1"/>
</dbReference>
<dbReference type="Gene3D" id="1.10.240.10">
    <property type="entry name" value="Tyrosyl-Transfer RNA Synthetase"/>
    <property type="match status" value="1"/>
</dbReference>
<dbReference type="InterPro" id="IPR024109">
    <property type="entry name" value="Trp-tRNA-ligase_bac-type"/>
</dbReference>
<gene>
    <name evidence="8" type="primary">trpS</name>
    <name evidence="10" type="ordered locus">B488_00210</name>
</gene>
<evidence type="ECO:0000256" key="4">
    <source>
        <dbReference type="ARBA" id="ARBA00022840"/>
    </source>
</evidence>
<evidence type="ECO:0000256" key="9">
    <source>
        <dbReference type="RuleBase" id="RU363036"/>
    </source>
</evidence>
<keyword evidence="6 8" id="KW-0030">Aminoacyl-tRNA synthetase</keyword>
<keyword evidence="11" id="KW-1185">Reference proteome</keyword>
<evidence type="ECO:0000313" key="11">
    <source>
        <dbReference type="Proteomes" id="UP000010799"/>
    </source>
</evidence>
<organism evidence="10 11">
    <name type="scientific">Liberibacter crescens (strain BT-1)</name>
    <dbReference type="NCBI Taxonomy" id="1215343"/>
    <lineage>
        <taxon>Bacteria</taxon>
        <taxon>Pseudomonadati</taxon>
        <taxon>Pseudomonadota</taxon>
        <taxon>Alphaproteobacteria</taxon>
        <taxon>Hyphomicrobiales</taxon>
        <taxon>Rhizobiaceae</taxon>
        <taxon>Liberibacter</taxon>
    </lineage>
</organism>
<reference evidence="10 11" key="1">
    <citation type="journal article" date="2012" name="Stand. Genomic Sci.">
        <title>Complete genome sequence of Liberibacter crescens BT-1.</title>
        <authorList>
            <person name="Leonard M.T."/>
            <person name="Fagen J.R."/>
            <person name="Davis-Richardson A.G."/>
            <person name="Davis M.J."/>
            <person name="Triplett E.W."/>
        </authorList>
    </citation>
    <scope>NUCLEOTIDE SEQUENCE [LARGE SCALE GENOMIC DNA]</scope>
    <source>
        <strain evidence="10 11">BT-1</strain>
    </source>
</reference>
<keyword evidence="5 8" id="KW-0648">Protein biosynthesis</keyword>
<evidence type="ECO:0000256" key="5">
    <source>
        <dbReference type="ARBA" id="ARBA00022917"/>
    </source>
</evidence>
<comment type="function">
    <text evidence="8">Catalyzes the attachment of tryptophan to tRNA(Trp).</text>
</comment>
<dbReference type="HAMAP" id="MF_00140_B">
    <property type="entry name" value="Trp_tRNA_synth_B"/>
    <property type="match status" value="1"/>
</dbReference>
<dbReference type="STRING" id="1215343.B488_00210"/>
<feature type="binding site" evidence="8">
    <location>
        <begin position="21"/>
        <end position="22"/>
    </location>
    <ligand>
        <name>ATP</name>
        <dbReference type="ChEBI" id="CHEBI:30616"/>
    </ligand>
</feature>
<dbReference type="GO" id="GO:0005524">
    <property type="term" value="F:ATP binding"/>
    <property type="evidence" value="ECO:0007669"/>
    <property type="project" value="UniProtKB-UniRule"/>
</dbReference>
<dbReference type="NCBIfam" id="TIGR00233">
    <property type="entry name" value="trpS"/>
    <property type="match status" value="1"/>
</dbReference>
<keyword evidence="2 8" id="KW-0436">Ligase</keyword>
<dbReference type="FunFam" id="1.10.240.10:FF:000002">
    <property type="entry name" value="Tryptophan--tRNA ligase"/>
    <property type="match status" value="1"/>
</dbReference>
<name>L0ERC4_LIBCB</name>
<dbReference type="PANTHER" id="PTHR43766">
    <property type="entry name" value="TRYPTOPHAN--TRNA LIGASE, MITOCHONDRIAL"/>
    <property type="match status" value="1"/>
</dbReference>
<accession>L0ERC4</accession>
<dbReference type="InterPro" id="IPR001412">
    <property type="entry name" value="aa-tRNA-synth_I_CS"/>
</dbReference>
<dbReference type="EMBL" id="CP003789">
    <property type="protein sequence ID" value="AGA64014.1"/>
    <property type="molecule type" value="Genomic_DNA"/>
</dbReference>
<dbReference type="InterPro" id="IPR002305">
    <property type="entry name" value="aa-tRNA-synth_Ic"/>
</dbReference>
<dbReference type="KEGG" id="lcc:B488_00210"/>
<dbReference type="SUPFAM" id="SSF52374">
    <property type="entry name" value="Nucleotidylyl transferase"/>
    <property type="match status" value="1"/>
</dbReference>
<feature type="binding site" evidence="8">
    <location>
        <position position="137"/>
    </location>
    <ligand>
        <name>L-tryptophan</name>
        <dbReference type="ChEBI" id="CHEBI:57912"/>
    </ligand>
</feature>
<feature type="short sequence motif" description="'HIGH' region" evidence="8">
    <location>
        <begin position="14"/>
        <end position="22"/>
    </location>
</feature>
<dbReference type="PRINTS" id="PR01039">
    <property type="entry name" value="TRNASYNTHTRP"/>
</dbReference>
<evidence type="ECO:0000256" key="2">
    <source>
        <dbReference type="ARBA" id="ARBA00022598"/>
    </source>
</evidence>